<protein>
    <submittedName>
        <fullName evidence="6">SNF2 family N-terminal domain-containing protein</fullName>
    </submittedName>
</protein>
<feature type="domain" description="Helicase ATP-binding" evidence="4">
    <location>
        <begin position="279"/>
        <end position="463"/>
    </location>
</feature>
<evidence type="ECO:0000313" key="7">
    <source>
        <dbReference type="Proteomes" id="UP001281003"/>
    </source>
</evidence>
<keyword evidence="2" id="KW-0378">Hydrolase</keyword>
<gene>
    <name evidence="6" type="ORF">B0T20DRAFT_414461</name>
</gene>
<evidence type="ECO:0000259" key="4">
    <source>
        <dbReference type="PROSITE" id="PS51192"/>
    </source>
</evidence>
<dbReference type="SMART" id="SM00487">
    <property type="entry name" value="DEXDc"/>
    <property type="match status" value="1"/>
</dbReference>
<dbReference type="PANTHER" id="PTHR45626">
    <property type="entry name" value="TRANSCRIPTION TERMINATION FACTOR 2-RELATED"/>
    <property type="match status" value="1"/>
</dbReference>
<dbReference type="InterPro" id="IPR014001">
    <property type="entry name" value="Helicase_ATP-bd"/>
</dbReference>
<dbReference type="EMBL" id="JAUTDP010000008">
    <property type="protein sequence ID" value="KAK3396766.1"/>
    <property type="molecule type" value="Genomic_DNA"/>
</dbReference>
<evidence type="ECO:0000313" key="6">
    <source>
        <dbReference type="EMBL" id="KAK3396766.1"/>
    </source>
</evidence>
<keyword evidence="7" id="KW-1185">Reference proteome</keyword>
<dbReference type="InterPro" id="IPR049730">
    <property type="entry name" value="SNF2/RAD54-like_C"/>
</dbReference>
<proteinExistence type="predicted"/>
<dbReference type="Gene3D" id="3.40.50.300">
    <property type="entry name" value="P-loop containing nucleotide triphosphate hydrolases"/>
    <property type="match status" value="1"/>
</dbReference>
<evidence type="ECO:0000259" key="5">
    <source>
        <dbReference type="PROSITE" id="PS51194"/>
    </source>
</evidence>
<dbReference type="Pfam" id="PF00176">
    <property type="entry name" value="SNF2-rel_dom"/>
    <property type="match status" value="1"/>
</dbReference>
<dbReference type="Proteomes" id="UP001281003">
    <property type="component" value="Unassembled WGS sequence"/>
</dbReference>
<dbReference type="PROSITE" id="PS51194">
    <property type="entry name" value="HELICASE_CTER"/>
    <property type="match status" value="1"/>
</dbReference>
<comment type="caution">
    <text evidence="6">The sequence shown here is derived from an EMBL/GenBank/DDBJ whole genome shotgun (WGS) entry which is preliminary data.</text>
</comment>
<dbReference type="PROSITE" id="PS51192">
    <property type="entry name" value="HELICASE_ATP_BIND_1"/>
    <property type="match status" value="1"/>
</dbReference>
<dbReference type="InterPro" id="IPR000330">
    <property type="entry name" value="SNF2_N"/>
</dbReference>
<dbReference type="Gene3D" id="3.40.50.10810">
    <property type="entry name" value="Tandem AAA-ATPase domain"/>
    <property type="match status" value="1"/>
</dbReference>
<evidence type="ECO:0000256" key="2">
    <source>
        <dbReference type="ARBA" id="ARBA00022801"/>
    </source>
</evidence>
<reference evidence="6" key="2">
    <citation type="submission" date="2023-07" db="EMBL/GenBank/DDBJ databases">
        <authorList>
            <consortium name="Lawrence Berkeley National Laboratory"/>
            <person name="Haridas S."/>
            <person name="Hensen N."/>
            <person name="Bonometti L."/>
            <person name="Westerberg I."/>
            <person name="Brannstrom I.O."/>
            <person name="Guillou S."/>
            <person name="Cros-Aarteil S."/>
            <person name="Calhoun S."/>
            <person name="Kuo A."/>
            <person name="Mondo S."/>
            <person name="Pangilinan J."/>
            <person name="Riley R."/>
            <person name="LaButti K."/>
            <person name="Andreopoulos B."/>
            <person name="Lipzen A."/>
            <person name="Chen C."/>
            <person name="Yanf M."/>
            <person name="Daum C."/>
            <person name="Ng V."/>
            <person name="Clum A."/>
            <person name="Steindorff A."/>
            <person name="Ohm R."/>
            <person name="Martin F."/>
            <person name="Silar P."/>
            <person name="Natvig D."/>
            <person name="Lalanne C."/>
            <person name="Gautier V."/>
            <person name="Ament-velasquez S.L."/>
            <person name="Kruys A."/>
            <person name="Hutchinson M.I."/>
            <person name="Powell A.J."/>
            <person name="Barry K."/>
            <person name="Miller A.N."/>
            <person name="Grigoriev I.V."/>
            <person name="Debuchy R."/>
            <person name="Gladieux P."/>
            <person name="Thoren M.H."/>
            <person name="Johannesson H."/>
        </authorList>
    </citation>
    <scope>NUCLEOTIDE SEQUENCE</scope>
    <source>
        <strain evidence="6">FGSC 1904</strain>
    </source>
</reference>
<organism evidence="6 7">
    <name type="scientific">Sordaria brevicollis</name>
    <dbReference type="NCBI Taxonomy" id="83679"/>
    <lineage>
        <taxon>Eukaryota</taxon>
        <taxon>Fungi</taxon>
        <taxon>Dikarya</taxon>
        <taxon>Ascomycota</taxon>
        <taxon>Pezizomycotina</taxon>
        <taxon>Sordariomycetes</taxon>
        <taxon>Sordariomycetidae</taxon>
        <taxon>Sordariales</taxon>
        <taxon>Sordariaceae</taxon>
        <taxon>Sordaria</taxon>
    </lineage>
</organism>
<dbReference type="Pfam" id="PF00271">
    <property type="entry name" value="Helicase_C"/>
    <property type="match status" value="1"/>
</dbReference>
<dbReference type="SUPFAM" id="SSF52540">
    <property type="entry name" value="P-loop containing nucleoside triphosphate hydrolases"/>
    <property type="match status" value="2"/>
</dbReference>
<feature type="domain" description="Helicase C-terminal" evidence="5">
    <location>
        <begin position="667"/>
        <end position="835"/>
    </location>
</feature>
<keyword evidence="3" id="KW-0067">ATP-binding</keyword>
<dbReference type="GO" id="GO:0016787">
    <property type="term" value="F:hydrolase activity"/>
    <property type="evidence" value="ECO:0007669"/>
    <property type="project" value="UniProtKB-KW"/>
</dbReference>
<dbReference type="CDD" id="cd18008">
    <property type="entry name" value="DEXDc_SHPRH-like"/>
    <property type="match status" value="1"/>
</dbReference>
<dbReference type="GO" id="GO:0006281">
    <property type="term" value="P:DNA repair"/>
    <property type="evidence" value="ECO:0007669"/>
    <property type="project" value="TreeGrafter"/>
</dbReference>
<dbReference type="PANTHER" id="PTHR45626:SF22">
    <property type="entry name" value="DNA REPAIR PROTEIN RAD5"/>
    <property type="match status" value="1"/>
</dbReference>
<dbReference type="CDD" id="cd18793">
    <property type="entry name" value="SF2_C_SNF"/>
    <property type="match status" value="1"/>
</dbReference>
<sequence length="835" mass="92189">MQAAMTPDVPETKRRFSEAFGEGNANRNPTKICYGALYDVKAQCLDGCKAIETQPHLTTIHGSFISFAVTRTGGFFCLSSEEGAAIAVVDRRTQTWLSAISHIPDVKFQALLTAGIVSKRKKRFKKDVVLDGLSVNVFGPSNKAVEDDVADKLDKVSAYLQHPRALSQEIQYSNPQWSALSSHLDDRDMNDWVGTYINDDSSWAVRARIASEINGILDSLDDVPSEETLQFVSPPGLTSELKRHQIQAILFILTREPGNCFFRTSNAGIRTSMPSSLQELPGQSNHGGLIADVMGMGKSLTILTTILSTLEHARNFPHFSFQSQNVADVGPKTLTQATLVVVPSAQLMHNWAAEIKSHMPGALKLVLFHGQSRAKSREPLTSTDVVLTTYGTLAADHKKAGLLQAMEWYRVVLDEAHWIRNPSSQQYRAATSLSTSRRWCLTGTPIQNKLDDLASLAHFLRVSPYSDKNVFRKHVLEPLENGDRGCADPLRLYLRRNCLRRTGKCLNLPKLQEETVGLQLSGDEQKAYETILSTARRALDDIVSSADKTKKSKNEKMTVLFTALTKLRRLCDLGTLPPIVSVPGNTGQSPEDSDILCELCSSGDLDRSLMLKDEQFCPDCSRPLRSQNPAKNTGYLTPACLPDIANDRAMSPLVLSMNDGHSTKLLKVRDNVVQVLQDQPDTKHLIFSAWTSSLVYLGQLMQQAGIPHAQISGRTSNAERSKHIKAFQENSQVPVLLMSIGTGAVGLTLTAASHVHIIEPQWNPSVEDQAIGRAHRMGQTKEVVVTRYIITRSVERSILSLQQRKKNIARFTFDAAGGDALSERLEDFKLVLNAT</sequence>
<dbReference type="InterPro" id="IPR038718">
    <property type="entry name" value="SNF2-like_sf"/>
</dbReference>
<dbReference type="GO" id="GO:0005524">
    <property type="term" value="F:ATP binding"/>
    <property type="evidence" value="ECO:0007669"/>
    <property type="project" value="UniProtKB-KW"/>
</dbReference>
<dbReference type="AlphaFoldDB" id="A0AAE0PB70"/>
<keyword evidence="1" id="KW-0547">Nucleotide-binding</keyword>
<dbReference type="InterPro" id="IPR001650">
    <property type="entry name" value="Helicase_C-like"/>
</dbReference>
<name>A0AAE0PB70_SORBR</name>
<evidence type="ECO:0000256" key="3">
    <source>
        <dbReference type="ARBA" id="ARBA00022840"/>
    </source>
</evidence>
<evidence type="ECO:0000256" key="1">
    <source>
        <dbReference type="ARBA" id="ARBA00022741"/>
    </source>
</evidence>
<dbReference type="GO" id="GO:0008094">
    <property type="term" value="F:ATP-dependent activity, acting on DNA"/>
    <property type="evidence" value="ECO:0007669"/>
    <property type="project" value="TreeGrafter"/>
</dbReference>
<dbReference type="InterPro" id="IPR027417">
    <property type="entry name" value="P-loop_NTPase"/>
</dbReference>
<accession>A0AAE0PB70</accession>
<dbReference type="GO" id="GO:0005634">
    <property type="term" value="C:nucleus"/>
    <property type="evidence" value="ECO:0007669"/>
    <property type="project" value="TreeGrafter"/>
</dbReference>
<dbReference type="InterPro" id="IPR050628">
    <property type="entry name" value="SNF2_RAD54_helicase_TF"/>
</dbReference>
<dbReference type="SMART" id="SM00490">
    <property type="entry name" value="HELICc"/>
    <property type="match status" value="1"/>
</dbReference>
<reference evidence="6" key="1">
    <citation type="journal article" date="2023" name="Mol. Phylogenet. Evol.">
        <title>Genome-scale phylogeny and comparative genomics of the fungal order Sordariales.</title>
        <authorList>
            <person name="Hensen N."/>
            <person name="Bonometti L."/>
            <person name="Westerberg I."/>
            <person name="Brannstrom I.O."/>
            <person name="Guillou S."/>
            <person name="Cros-Aarteil S."/>
            <person name="Calhoun S."/>
            <person name="Haridas S."/>
            <person name="Kuo A."/>
            <person name="Mondo S."/>
            <person name="Pangilinan J."/>
            <person name="Riley R."/>
            <person name="LaButti K."/>
            <person name="Andreopoulos B."/>
            <person name="Lipzen A."/>
            <person name="Chen C."/>
            <person name="Yan M."/>
            <person name="Daum C."/>
            <person name="Ng V."/>
            <person name="Clum A."/>
            <person name="Steindorff A."/>
            <person name="Ohm R.A."/>
            <person name="Martin F."/>
            <person name="Silar P."/>
            <person name="Natvig D.O."/>
            <person name="Lalanne C."/>
            <person name="Gautier V."/>
            <person name="Ament-Velasquez S.L."/>
            <person name="Kruys A."/>
            <person name="Hutchinson M.I."/>
            <person name="Powell A.J."/>
            <person name="Barry K."/>
            <person name="Miller A.N."/>
            <person name="Grigoriev I.V."/>
            <person name="Debuchy R."/>
            <person name="Gladieux P."/>
            <person name="Hiltunen Thoren M."/>
            <person name="Johannesson H."/>
        </authorList>
    </citation>
    <scope>NUCLEOTIDE SEQUENCE</scope>
    <source>
        <strain evidence="6">FGSC 1904</strain>
    </source>
</reference>